<evidence type="ECO:0000313" key="5">
    <source>
        <dbReference type="Proteomes" id="UP000252680"/>
    </source>
</evidence>
<accession>A0A365YX96</accession>
<keyword evidence="2" id="KW-0012">Acyltransferase</keyword>
<dbReference type="GO" id="GO:0016747">
    <property type="term" value="F:acyltransferase activity, transferring groups other than amino-acyl groups"/>
    <property type="evidence" value="ECO:0007669"/>
    <property type="project" value="InterPro"/>
</dbReference>
<dbReference type="AlphaFoldDB" id="A0A365YX96"/>
<protein>
    <submittedName>
        <fullName evidence="4">GNAT family N-acetyltransferase</fullName>
    </submittedName>
</protein>
<keyword evidence="5" id="KW-1185">Reference proteome</keyword>
<proteinExistence type="predicted"/>
<dbReference type="OrthoDB" id="572496at2"/>
<dbReference type="InterPro" id="IPR016181">
    <property type="entry name" value="Acyl_CoA_acyltransferase"/>
</dbReference>
<dbReference type="CDD" id="cd04301">
    <property type="entry name" value="NAT_SF"/>
    <property type="match status" value="1"/>
</dbReference>
<dbReference type="PANTHER" id="PTHR43800">
    <property type="entry name" value="PEPTIDYL-LYSINE N-ACETYLTRANSFERASE YJAB"/>
    <property type="match status" value="1"/>
</dbReference>
<feature type="domain" description="N-acetyltransferase" evidence="3">
    <location>
        <begin position="7"/>
        <end position="156"/>
    </location>
</feature>
<dbReference type="Proteomes" id="UP000252680">
    <property type="component" value="Unassembled WGS sequence"/>
</dbReference>
<evidence type="ECO:0000256" key="1">
    <source>
        <dbReference type="ARBA" id="ARBA00022679"/>
    </source>
</evidence>
<keyword evidence="1 4" id="KW-0808">Transferase</keyword>
<dbReference type="EMBL" id="QEXL01000009">
    <property type="protein sequence ID" value="RBM07065.1"/>
    <property type="molecule type" value="Genomic_DNA"/>
</dbReference>
<dbReference type="PROSITE" id="PS51186">
    <property type="entry name" value="GNAT"/>
    <property type="match status" value="1"/>
</dbReference>
<name>A0A365YX96_9PROT</name>
<organism evidence="4 5">
    <name type="scientific">Novacetimonas cocois</name>
    <dbReference type="NCBI Taxonomy" id="1747507"/>
    <lineage>
        <taxon>Bacteria</taxon>
        <taxon>Pseudomonadati</taxon>
        <taxon>Pseudomonadota</taxon>
        <taxon>Alphaproteobacteria</taxon>
        <taxon>Acetobacterales</taxon>
        <taxon>Acetobacteraceae</taxon>
        <taxon>Novacetimonas</taxon>
    </lineage>
</organism>
<gene>
    <name evidence="4" type="ORF">NJLHNGOC_08030</name>
</gene>
<evidence type="ECO:0000313" key="4">
    <source>
        <dbReference type="EMBL" id="RBM07065.1"/>
    </source>
</evidence>
<dbReference type="InterPro" id="IPR000182">
    <property type="entry name" value="GNAT_dom"/>
</dbReference>
<dbReference type="Pfam" id="PF00583">
    <property type="entry name" value="Acetyltransf_1"/>
    <property type="match status" value="1"/>
</dbReference>
<reference evidence="4 5" key="1">
    <citation type="submission" date="2018-05" db="EMBL/GenBank/DDBJ databases">
        <title>Komagataeibacter cocois sp. nov., for a novel cellulose- producing strain isolated from coconut milk.</title>
        <authorList>
            <person name="Liu L."/>
            <person name="Wang Y."/>
            <person name="Liu S."/>
            <person name="Bi J."/>
            <person name="Chen H."/>
            <person name="Deng J."/>
            <person name="Zhang C."/>
            <person name="Hu Q."/>
            <person name="Li C."/>
        </authorList>
    </citation>
    <scope>NUCLEOTIDE SEQUENCE [LARGE SCALE GENOMIC DNA]</scope>
    <source>
        <strain evidence="4 5">WE7</strain>
    </source>
</reference>
<dbReference type="Gene3D" id="3.40.630.30">
    <property type="match status" value="1"/>
</dbReference>
<dbReference type="SUPFAM" id="SSF55729">
    <property type="entry name" value="Acyl-CoA N-acyltransferases (Nat)"/>
    <property type="match status" value="1"/>
</dbReference>
<dbReference type="PANTHER" id="PTHR43800:SF1">
    <property type="entry name" value="PEPTIDYL-LYSINE N-ACETYLTRANSFERASE YJAB"/>
    <property type="match status" value="1"/>
</dbReference>
<evidence type="ECO:0000259" key="3">
    <source>
        <dbReference type="PROSITE" id="PS51186"/>
    </source>
</evidence>
<evidence type="ECO:0000256" key="2">
    <source>
        <dbReference type="ARBA" id="ARBA00023315"/>
    </source>
</evidence>
<dbReference type="RefSeq" id="WP_113595914.1">
    <property type="nucleotide sequence ID" value="NZ_QEXL01000009.1"/>
</dbReference>
<comment type="caution">
    <text evidence="4">The sequence shown here is derived from an EMBL/GenBank/DDBJ whole genome shotgun (WGS) entry which is preliminary data.</text>
</comment>
<sequence>MTRTAAFAIRPAAPGDAIALPDVERSAASLFGAIPALAWLASGDVCNIETHAACIAQGTCWVGVDAKGGIAGFLSARPTGDSLHIIELSVRQDAQGHGLGRRLLHAAMQWARHAPQAAGRLTLTTFRDVPWNAPFYRKMGFEVMDRPSPELARMLEEEEAHGFPPGSRCAMQWRAGDEKTVRNS</sequence>